<dbReference type="PROSITE" id="PS00687">
    <property type="entry name" value="ALDEHYDE_DEHYDR_GLU"/>
    <property type="match status" value="1"/>
</dbReference>
<dbReference type="CDD" id="cd07105">
    <property type="entry name" value="ALDH_SaliADH"/>
    <property type="match status" value="1"/>
</dbReference>
<keyword evidence="1 3" id="KW-0560">Oxidoreductase</keyword>
<reference evidence="5" key="1">
    <citation type="journal article" date="2021" name="Nat. Commun.">
        <title>Genetic determinants of endophytism in the Arabidopsis root mycobiome.</title>
        <authorList>
            <person name="Mesny F."/>
            <person name="Miyauchi S."/>
            <person name="Thiergart T."/>
            <person name="Pickel B."/>
            <person name="Atanasova L."/>
            <person name="Karlsson M."/>
            <person name="Huettel B."/>
            <person name="Barry K.W."/>
            <person name="Haridas S."/>
            <person name="Chen C."/>
            <person name="Bauer D."/>
            <person name="Andreopoulos W."/>
            <person name="Pangilinan J."/>
            <person name="LaButti K."/>
            <person name="Riley R."/>
            <person name="Lipzen A."/>
            <person name="Clum A."/>
            <person name="Drula E."/>
            <person name="Henrissat B."/>
            <person name="Kohler A."/>
            <person name="Grigoriev I.V."/>
            <person name="Martin F.M."/>
            <person name="Hacquard S."/>
        </authorList>
    </citation>
    <scope>NUCLEOTIDE SEQUENCE</scope>
    <source>
        <strain evidence="5">FSSC 5 MPI-SDFR-AT-0091</strain>
    </source>
</reference>
<dbReference type="InterPro" id="IPR029510">
    <property type="entry name" value="Ald_DH_CS_GLU"/>
</dbReference>
<dbReference type="PANTHER" id="PTHR43353:SF6">
    <property type="entry name" value="CYTOPLASMIC ALDEHYDE DEHYDROGENASE (EUROFUNG)"/>
    <property type="match status" value="1"/>
</dbReference>
<dbReference type="EMBL" id="JAGTJS010000005">
    <property type="protein sequence ID" value="KAH7268001.1"/>
    <property type="molecule type" value="Genomic_DNA"/>
</dbReference>
<dbReference type="GO" id="GO:0009450">
    <property type="term" value="P:gamma-aminobutyric acid catabolic process"/>
    <property type="evidence" value="ECO:0007669"/>
    <property type="project" value="TreeGrafter"/>
</dbReference>
<dbReference type="OrthoDB" id="310895at2759"/>
<evidence type="ECO:0000256" key="1">
    <source>
        <dbReference type="ARBA" id="ARBA00023002"/>
    </source>
</evidence>
<proteinExistence type="inferred from homology"/>
<evidence type="ECO:0000313" key="5">
    <source>
        <dbReference type="EMBL" id="KAH7268001.1"/>
    </source>
</evidence>
<dbReference type="Pfam" id="PF00171">
    <property type="entry name" value="Aldedh"/>
    <property type="match status" value="1"/>
</dbReference>
<protein>
    <submittedName>
        <fullName evidence="5">Aldehyde dehydrogenase domain-containing protein</fullName>
    </submittedName>
</protein>
<gene>
    <name evidence="5" type="ORF">B0J15DRAFT_533640</name>
</gene>
<feature type="active site" evidence="2">
    <location>
        <position position="266"/>
    </location>
</feature>
<feature type="domain" description="Aldehyde dehydrogenase" evidence="4">
    <location>
        <begin position="34"/>
        <end position="483"/>
    </location>
</feature>
<organism evidence="5 6">
    <name type="scientific">Fusarium solani</name>
    <name type="common">Filamentous fungus</name>
    <dbReference type="NCBI Taxonomy" id="169388"/>
    <lineage>
        <taxon>Eukaryota</taxon>
        <taxon>Fungi</taxon>
        <taxon>Dikarya</taxon>
        <taxon>Ascomycota</taxon>
        <taxon>Pezizomycotina</taxon>
        <taxon>Sordariomycetes</taxon>
        <taxon>Hypocreomycetidae</taxon>
        <taxon>Hypocreales</taxon>
        <taxon>Nectriaceae</taxon>
        <taxon>Fusarium</taxon>
        <taxon>Fusarium solani species complex</taxon>
    </lineage>
</organism>
<dbReference type="SUPFAM" id="SSF53720">
    <property type="entry name" value="ALDH-like"/>
    <property type="match status" value="1"/>
</dbReference>
<dbReference type="InterPro" id="IPR016162">
    <property type="entry name" value="Ald_DH_N"/>
</dbReference>
<sequence>MPGFSCLDAEVEDTLSPSGPVPLILDGKQVNLDETFDVIRPDTGKIAHKSSNAGVAQALSAVRAAATAFDSWSLTPPGERRQVFLNAARIIDQRASELKAYMKVETGCDEAWANFNVHAAKGHVLDCAGRIAAVEGSIPTLDDANVGALIVKEPYGVILAMAPWNAPYALGFRAVIWAIAAGNTVVLKGSELSPRCYWAVCSVLEEAGLPSDVLNYITCSPANAPSVTRAIIDSPEVKKINFTGSTAVGRIIAQMAASNLKPILLELGGKAPAIVCEDADLDVAAKECVLGAFLHSGQICMSTERILVQERVKQEFGERLKEWVTRMFPSSGAAPILITSNAAAKNKSLVADAVSKGAELVCGQATGEAEGTRLRPIIVGKVKPGMEMYENESFGPTVSLIAFGTEEEALRIANDTDYGLSSAIFTRDLRRALRLAKKIETGAVHINRMTVQDEAVLPHGGAKASGFGRFNAGLSEWLRTKNITYDL</sequence>
<dbReference type="InterPro" id="IPR015590">
    <property type="entry name" value="Aldehyde_DH_dom"/>
</dbReference>
<evidence type="ECO:0000256" key="2">
    <source>
        <dbReference type="PROSITE-ProRule" id="PRU10007"/>
    </source>
</evidence>
<dbReference type="PANTHER" id="PTHR43353">
    <property type="entry name" value="SUCCINATE-SEMIALDEHYDE DEHYDROGENASE, MITOCHONDRIAL"/>
    <property type="match status" value="1"/>
</dbReference>
<dbReference type="Proteomes" id="UP000736672">
    <property type="component" value="Unassembled WGS sequence"/>
</dbReference>
<comment type="similarity">
    <text evidence="3">Belongs to the aldehyde dehydrogenase family.</text>
</comment>
<dbReference type="InterPro" id="IPR050740">
    <property type="entry name" value="Aldehyde_DH_Superfamily"/>
</dbReference>
<name>A0A9P9KT26_FUSSL</name>
<dbReference type="InterPro" id="IPR016163">
    <property type="entry name" value="Ald_DH_C"/>
</dbReference>
<dbReference type="AlphaFoldDB" id="A0A9P9KT26"/>
<comment type="caution">
    <text evidence="5">The sequence shown here is derived from an EMBL/GenBank/DDBJ whole genome shotgun (WGS) entry which is preliminary data.</text>
</comment>
<evidence type="ECO:0000259" key="4">
    <source>
        <dbReference type="Pfam" id="PF00171"/>
    </source>
</evidence>
<dbReference type="Gene3D" id="3.40.309.10">
    <property type="entry name" value="Aldehyde Dehydrogenase, Chain A, domain 2"/>
    <property type="match status" value="1"/>
</dbReference>
<dbReference type="FunFam" id="3.40.309.10:FF:000010">
    <property type="entry name" value="Gamma-aminobutyraldehyde dehydrogenase"/>
    <property type="match status" value="1"/>
</dbReference>
<evidence type="ECO:0000256" key="3">
    <source>
        <dbReference type="RuleBase" id="RU003345"/>
    </source>
</evidence>
<keyword evidence="6" id="KW-1185">Reference proteome</keyword>
<accession>A0A9P9KT26</accession>
<dbReference type="GO" id="GO:0004777">
    <property type="term" value="F:succinate-semialdehyde dehydrogenase (NAD+) activity"/>
    <property type="evidence" value="ECO:0007669"/>
    <property type="project" value="TreeGrafter"/>
</dbReference>
<evidence type="ECO:0000313" key="6">
    <source>
        <dbReference type="Proteomes" id="UP000736672"/>
    </source>
</evidence>
<dbReference type="InterPro" id="IPR016161">
    <property type="entry name" value="Ald_DH/histidinol_DH"/>
</dbReference>
<dbReference type="Gene3D" id="3.40.605.10">
    <property type="entry name" value="Aldehyde Dehydrogenase, Chain A, domain 1"/>
    <property type="match status" value="1"/>
</dbReference>